<sequence>MSKWFPSVQAIRAAKLETFVQVSLAATLFLNVWVNPSVAADPFRTKEARNIGDKTEAAFKAIFQQGDYKAAEAYLQQALISEPNEPLAYAMKASLAYTNKDWTTLDTYSKKTLEIGQKLIASDPLRGNIYTAVGHFLEGAALVRRQGTVNGATQALSKLQEVYKYLDKAQAISANDPELNLLKGYMDLMLAVNLPFANPKQAIERLDKNAAPEYLADRGIAYGYRDLKQYNQALEYVNRALKATSNNPEVYYLKAQILRGMAGKEKNQELLQEAVINFDQALAKKSQLPAGLVKQIERERRKAAQDIARAQR</sequence>
<dbReference type="AlphaFoldDB" id="A0A1U7GWR2"/>
<proteinExistence type="predicted"/>
<dbReference type="NCBIfam" id="NF041522">
    <property type="entry name" value="TPR_sll0314"/>
    <property type="match status" value="1"/>
</dbReference>
<evidence type="ECO:0000313" key="1">
    <source>
        <dbReference type="EMBL" id="OKH12763.1"/>
    </source>
</evidence>
<dbReference type="EMBL" id="MRCA01000009">
    <property type="protein sequence ID" value="OKH12763.1"/>
    <property type="molecule type" value="Genomic_DNA"/>
</dbReference>
<evidence type="ECO:0008006" key="3">
    <source>
        <dbReference type="Google" id="ProtNLM"/>
    </source>
</evidence>
<dbReference type="InterPro" id="IPR011990">
    <property type="entry name" value="TPR-like_helical_dom_sf"/>
</dbReference>
<dbReference type="InterPro" id="IPR048173">
    <property type="entry name" value="Sll0314-like"/>
</dbReference>
<gene>
    <name evidence="1" type="ORF">NIES592_16185</name>
</gene>
<dbReference type="Pfam" id="PF13432">
    <property type="entry name" value="TPR_16"/>
    <property type="match status" value="1"/>
</dbReference>
<protein>
    <recommendedName>
        <fullName evidence="3">Tetratricopeptide repeat protein</fullName>
    </recommendedName>
</protein>
<dbReference type="Gene3D" id="1.25.40.10">
    <property type="entry name" value="Tetratricopeptide repeat domain"/>
    <property type="match status" value="2"/>
</dbReference>
<organism evidence="1 2">
    <name type="scientific">Fischerella major NIES-592</name>
    <dbReference type="NCBI Taxonomy" id="210994"/>
    <lineage>
        <taxon>Bacteria</taxon>
        <taxon>Bacillati</taxon>
        <taxon>Cyanobacteriota</taxon>
        <taxon>Cyanophyceae</taxon>
        <taxon>Nostocales</taxon>
        <taxon>Hapalosiphonaceae</taxon>
        <taxon>Fischerella</taxon>
    </lineage>
</organism>
<dbReference type="Proteomes" id="UP000186391">
    <property type="component" value="Unassembled WGS sequence"/>
</dbReference>
<accession>A0A1U7GWR2</accession>
<name>A0A1U7GWR2_9CYAN</name>
<evidence type="ECO:0000313" key="2">
    <source>
        <dbReference type="Proteomes" id="UP000186391"/>
    </source>
</evidence>
<dbReference type="OrthoDB" id="505056at2"/>
<comment type="caution">
    <text evidence="1">The sequence shown here is derived from an EMBL/GenBank/DDBJ whole genome shotgun (WGS) entry which is preliminary data.</text>
</comment>
<dbReference type="SUPFAM" id="SSF48452">
    <property type="entry name" value="TPR-like"/>
    <property type="match status" value="1"/>
</dbReference>
<reference evidence="1 2" key="1">
    <citation type="submission" date="2016-11" db="EMBL/GenBank/DDBJ databases">
        <title>Draft Genome Sequences of Nine Cyanobacterial Strains from Diverse Habitats.</title>
        <authorList>
            <person name="Zhu T."/>
            <person name="Hou S."/>
            <person name="Lu X."/>
            <person name="Hess W.R."/>
        </authorList>
    </citation>
    <scope>NUCLEOTIDE SEQUENCE [LARGE SCALE GENOMIC DNA]</scope>
    <source>
        <strain evidence="1 2">NIES-592</strain>
    </source>
</reference>
<keyword evidence="2" id="KW-1185">Reference proteome</keyword>
<dbReference type="RefSeq" id="WP_073556298.1">
    <property type="nucleotide sequence ID" value="NZ_MRCA01000009.1"/>
</dbReference>